<sequence>MRWPWNRRQPAGAPAQAVATASQQSVLDRPTAAWAALPALQRTLPTPALTTNPVEFATGLASWRSAALTGALTRQVDPVIPRVGPDPDAWGLGGPTPGAGATAMPVAAGRVPPHQPQVQRRSTEPSSTFPTTSYAAVPASQPAAGSPGLTSAPDDGLPLVQLTAESLPLDVALPDETEPVPEPAAPEAGDASPVPSAPVDSSPDDTPPSVDEPPPSADAPPPTVSSPLGTAPGTTSPDTAVQAPSLPRHSVGSAEPAPPRQPNGGVPERPWPALPSPTVQRAAFSVARQSPEPTREPSGPGHGTDGPGSVAPAPTTGPEPAASASTAGPEPAASRVADGTPDDGTLEVQRSTTAVTPTSHDDLSGGRAWGPDHRAGEGTAPAWLVEPTTRPDLHPTQEPTKLPTPLPVQRAVDPVEVPVEPEQSPPSPSGGEDGADRPEPPQDVDVGTPASEAEVPAPVAGPGAPAPRRPRLGLGEPLPSMPDPGPPAPPSPGSDEAAGTGAVVPDPALPRPGHQPLSLPVAQRTETTSDAMPAPPDESHRAPIAGQWSAPSLADEAPPVTPDVTGRDRDDPAPSSAWDDPVTGGSAWDDPVTGGSAWAAPAFGSGTAAVVPSEPSGSAPVSDSPVVRLPDLRAVPLTDQRVVPLQGLFDQPSSNDSRAVGTAATGLPRTSTPLAARTGRQPSASITAQRAAGADGVWLSSPQRARHDAAPRSLETVQALRIGSHRASPWPPTTQPQVPGPAPAIGMPLGRPSPAAYDRVLVRDPAEAPSTAVGAGSPQPDPDPAEVQVGAAPSPSSTAPSAQADAPGGGAATAGSASEVDELARKLYDPLMLRLRAELLVERERRGLRTDAW</sequence>
<organism evidence="2 3">
    <name type="scientific">Knoellia aerolata DSM 18566</name>
    <dbReference type="NCBI Taxonomy" id="1385519"/>
    <lineage>
        <taxon>Bacteria</taxon>
        <taxon>Bacillati</taxon>
        <taxon>Actinomycetota</taxon>
        <taxon>Actinomycetes</taxon>
        <taxon>Micrococcales</taxon>
        <taxon>Intrasporangiaceae</taxon>
        <taxon>Knoellia</taxon>
    </lineage>
</organism>
<feature type="compositionally biased region" description="Polar residues" evidence="1">
    <location>
        <begin position="348"/>
        <end position="358"/>
    </location>
</feature>
<dbReference type="STRING" id="1385519.N801_08615"/>
<name>A0A0A0JYZ5_9MICO</name>
<feature type="region of interest" description="Disordered" evidence="1">
    <location>
        <begin position="646"/>
        <end position="689"/>
    </location>
</feature>
<accession>A0A0A0JYZ5</accession>
<dbReference type="EMBL" id="AVPL01000020">
    <property type="protein sequence ID" value="KGN41302.1"/>
    <property type="molecule type" value="Genomic_DNA"/>
</dbReference>
<proteinExistence type="predicted"/>
<feature type="compositionally biased region" description="Low complexity" evidence="1">
    <location>
        <begin position="791"/>
        <end position="806"/>
    </location>
</feature>
<evidence type="ECO:0000313" key="3">
    <source>
        <dbReference type="Proteomes" id="UP000030013"/>
    </source>
</evidence>
<feature type="compositionally biased region" description="Pro residues" evidence="1">
    <location>
        <begin position="210"/>
        <end position="224"/>
    </location>
</feature>
<feature type="region of interest" description="Disordered" evidence="1">
    <location>
        <begin position="88"/>
        <end position="133"/>
    </location>
</feature>
<comment type="caution">
    <text evidence="2">The sequence shown here is derived from an EMBL/GenBank/DDBJ whole genome shotgun (WGS) entry which is preliminary data.</text>
</comment>
<feature type="compositionally biased region" description="Low complexity" evidence="1">
    <location>
        <begin position="449"/>
        <end position="463"/>
    </location>
</feature>
<evidence type="ECO:0000256" key="1">
    <source>
        <dbReference type="SAM" id="MobiDB-lite"/>
    </source>
</evidence>
<keyword evidence="3" id="KW-1185">Reference proteome</keyword>
<feature type="compositionally biased region" description="Low complexity" evidence="1">
    <location>
        <begin position="9"/>
        <end position="24"/>
    </location>
</feature>
<feature type="compositionally biased region" description="Low complexity" evidence="1">
    <location>
        <begin position="311"/>
        <end position="334"/>
    </location>
</feature>
<feature type="compositionally biased region" description="Pro residues" evidence="1">
    <location>
        <begin position="479"/>
        <end position="492"/>
    </location>
</feature>
<feature type="compositionally biased region" description="Low complexity" evidence="1">
    <location>
        <begin position="98"/>
        <end position="109"/>
    </location>
</feature>
<feature type="compositionally biased region" description="Pro residues" evidence="1">
    <location>
        <begin position="729"/>
        <end position="742"/>
    </location>
</feature>
<feature type="compositionally biased region" description="Basic and acidic residues" evidence="1">
    <location>
        <begin position="359"/>
        <end position="376"/>
    </location>
</feature>
<dbReference type="eggNOG" id="COG0508">
    <property type="taxonomic scope" value="Bacteria"/>
</dbReference>
<protein>
    <submittedName>
        <fullName evidence="2">Uncharacterized protein</fullName>
    </submittedName>
</protein>
<dbReference type="Proteomes" id="UP000030013">
    <property type="component" value="Unassembled WGS sequence"/>
</dbReference>
<feature type="region of interest" description="Disordered" evidence="1">
    <location>
        <begin position="767"/>
        <end position="819"/>
    </location>
</feature>
<feature type="compositionally biased region" description="Low complexity" evidence="1">
    <location>
        <begin position="124"/>
        <end position="133"/>
    </location>
</feature>
<gene>
    <name evidence="2" type="ORF">N801_08615</name>
</gene>
<feature type="compositionally biased region" description="Low complexity" evidence="1">
    <location>
        <begin position="185"/>
        <end position="201"/>
    </location>
</feature>
<feature type="region of interest" description="Disordered" evidence="1">
    <location>
        <begin position="725"/>
        <end position="752"/>
    </location>
</feature>
<feature type="region of interest" description="Disordered" evidence="1">
    <location>
        <begin position="174"/>
        <end position="602"/>
    </location>
</feature>
<dbReference type="RefSeq" id="WP_035936753.1">
    <property type="nucleotide sequence ID" value="NZ_AVPL01000020.1"/>
</dbReference>
<feature type="region of interest" description="Disordered" evidence="1">
    <location>
        <begin position="1"/>
        <end position="24"/>
    </location>
</feature>
<reference evidence="2 3" key="1">
    <citation type="submission" date="2013-08" db="EMBL/GenBank/DDBJ databases">
        <title>The genome sequence of Knoellia aerolata.</title>
        <authorList>
            <person name="Zhu W."/>
            <person name="Wang G."/>
        </authorList>
    </citation>
    <scope>NUCLEOTIDE SEQUENCE [LARGE SCALE GENOMIC DNA]</scope>
    <source>
        <strain evidence="2 3">DSM 18566</strain>
    </source>
</reference>
<dbReference type="AlphaFoldDB" id="A0A0A0JYZ5"/>
<evidence type="ECO:0000313" key="2">
    <source>
        <dbReference type="EMBL" id="KGN41302.1"/>
    </source>
</evidence>